<dbReference type="GO" id="GO:0007165">
    <property type="term" value="P:signal transduction"/>
    <property type="evidence" value="ECO:0007669"/>
    <property type="project" value="InterPro"/>
</dbReference>
<dbReference type="SMART" id="SM00260">
    <property type="entry name" value="CheW"/>
    <property type="match status" value="1"/>
</dbReference>
<dbReference type="GO" id="GO:0005829">
    <property type="term" value="C:cytosol"/>
    <property type="evidence" value="ECO:0007669"/>
    <property type="project" value="TreeGrafter"/>
</dbReference>
<dbReference type="STRING" id="1447782.SAMN05444417_1643"/>
<evidence type="ECO:0000259" key="1">
    <source>
        <dbReference type="PROSITE" id="PS50851"/>
    </source>
</evidence>
<dbReference type="Gene3D" id="2.30.30.40">
    <property type="entry name" value="SH3 Domains"/>
    <property type="match status" value="1"/>
</dbReference>
<dbReference type="InterPro" id="IPR039315">
    <property type="entry name" value="CheW"/>
</dbReference>
<dbReference type="PROSITE" id="PS50851">
    <property type="entry name" value="CHEW"/>
    <property type="match status" value="1"/>
</dbReference>
<dbReference type="InterPro" id="IPR002545">
    <property type="entry name" value="CheW-lke_dom"/>
</dbReference>
<dbReference type="PANTHER" id="PTHR22617">
    <property type="entry name" value="CHEMOTAXIS SENSOR HISTIDINE KINASE-RELATED"/>
    <property type="match status" value="1"/>
</dbReference>
<dbReference type="SUPFAM" id="SSF50341">
    <property type="entry name" value="CheW-like"/>
    <property type="match status" value="1"/>
</dbReference>
<name>A0A1M6DWK6_9RHOB</name>
<dbReference type="Gene3D" id="2.40.50.180">
    <property type="entry name" value="CheA-289, Domain 4"/>
    <property type="match status" value="1"/>
</dbReference>
<dbReference type="Proteomes" id="UP000184292">
    <property type="component" value="Unassembled WGS sequence"/>
</dbReference>
<accession>A0A1M6DWK6</accession>
<dbReference type="EMBL" id="FQYO01000003">
    <property type="protein sequence ID" value="SHI77601.1"/>
    <property type="molecule type" value="Genomic_DNA"/>
</dbReference>
<dbReference type="Pfam" id="PF01584">
    <property type="entry name" value="CheW"/>
    <property type="match status" value="1"/>
</dbReference>
<evidence type="ECO:0000313" key="2">
    <source>
        <dbReference type="EMBL" id="SHI77601.1"/>
    </source>
</evidence>
<dbReference type="AlphaFoldDB" id="A0A1M6DWK6"/>
<feature type="domain" description="CheW-like" evidence="1">
    <location>
        <begin position="4"/>
        <end position="150"/>
    </location>
</feature>
<proteinExistence type="predicted"/>
<sequence length="161" mass="17386">MISSDTVVTFSVAESLFGVEVGTVQEILSPQKPARLPNAPAHLLGLIDVRGTSVPLVDLRRILGEPGREEDDETRVLLLSLANGETVHRVALRVDRVIEVAKLDDDGAIAPLGEAQMLQWDPRMVLGIGRRNGTIATLLDVRRIFDPSILAPGRTPVPCPS</sequence>
<organism evidence="2 3">
    <name type="scientific">Wenxinia saemankumensis</name>
    <dbReference type="NCBI Taxonomy" id="1447782"/>
    <lineage>
        <taxon>Bacteria</taxon>
        <taxon>Pseudomonadati</taxon>
        <taxon>Pseudomonadota</taxon>
        <taxon>Alphaproteobacteria</taxon>
        <taxon>Rhodobacterales</taxon>
        <taxon>Roseobacteraceae</taxon>
        <taxon>Wenxinia</taxon>
    </lineage>
</organism>
<evidence type="ECO:0000313" key="3">
    <source>
        <dbReference type="Proteomes" id="UP000184292"/>
    </source>
</evidence>
<gene>
    <name evidence="2" type="ORF">SAMN05444417_1643</name>
</gene>
<dbReference type="PANTHER" id="PTHR22617:SF23">
    <property type="entry name" value="CHEMOTAXIS PROTEIN CHEW"/>
    <property type="match status" value="1"/>
</dbReference>
<dbReference type="InterPro" id="IPR036061">
    <property type="entry name" value="CheW-like_dom_sf"/>
</dbReference>
<dbReference type="GO" id="GO:0006935">
    <property type="term" value="P:chemotaxis"/>
    <property type="evidence" value="ECO:0007669"/>
    <property type="project" value="InterPro"/>
</dbReference>
<keyword evidence="3" id="KW-1185">Reference proteome</keyword>
<dbReference type="RefSeq" id="WP_073328087.1">
    <property type="nucleotide sequence ID" value="NZ_FQYO01000003.1"/>
</dbReference>
<protein>
    <submittedName>
        <fullName evidence="2">Purine-binding chemotaxis protein CheW</fullName>
    </submittedName>
</protein>
<reference evidence="2 3" key="1">
    <citation type="submission" date="2016-11" db="EMBL/GenBank/DDBJ databases">
        <authorList>
            <person name="Jaros S."/>
            <person name="Januszkiewicz K."/>
            <person name="Wedrychowicz H."/>
        </authorList>
    </citation>
    <scope>NUCLEOTIDE SEQUENCE [LARGE SCALE GENOMIC DNA]</scope>
    <source>
        <strain evidence="2 3">DSM 100565</strain>
    </source>
</reference>